<gene>
    <name evidence="2" type="ORF">DI536_23630</name>
</gene>
<dbReference type="Pfam" id="PF03372">
    <property type="entry name" value="Exo_endo_phos"/>
    <property type="match status" value="1"/>
</dbReference>
<evidence type="ECO:0000313" key="3">
    <source>
        <dbReference type="Proteomes" id="UP000249061"/>
    </source>
</evidence>
<accession>A0A2W5UZR2</accession>
<dbReference type="InterPro" id="IPR036691">
    <property type="entry name" value="Endo/exonu/phosph_ase_sf"/>
</dbReference>
<dbReference type="Proteomes" id="UP000249061">
    <property type="component" value="Unassembled WGS sequence"/>
</dbReference>
<dbReference type="AlphaFoldDB" id="A0A2W5UZR2"/>
<reference evidence="2 3" key="1">
    <citation type="submission" date="2017-08" db="EMBL/GenBank/DDBJ databases">
        <title>Infants hospitalized years apart are colonized by the same room-sourced microbial strains.</title>
        <authorList>
            <person name="Brooks B."/>
            <person name="Olm M.R."/>
            <person name="Firek B.A."/>
            <person name="Baker R."/>
            <person name="Thomas B.C."/>
            <person name="Morowitz M.J."/>
            <person name="Banfield J.F."/>
        </authorList>
    </citation>
    <scope>NUCLEOTIDE SEQUENCE [LARGE SCALE GENOMIC DNA]</scope>
    <source>
        <strain evidence="2">S2_003_000_R2_14</strain>
    </source>
</reference>
<name>A0A2W5UZR2_9BACT</name>
<evidence type="ECO:0000313" key="2">
    <source>
        <dbReference type="EMBL" id="PZR08884.1"/>
    </source>
</evidence>
<protein>
    <submittedName>
        <fullName evidence="2">Endonuclease</fullName>
    </submittedName>
</protein>
<dbReference type="InterPro" id="IPR005135">
    <property type="entry name" value="Endo/exonuclease/phosphatase"/>
</dbReference>
<keyword evidence="2" id="KW-0255">Endonuclease</keyword>
<organism evidence="2 3">
    <name type="scientific">Archangium gephyra</name>
    <dbReference type="NCBI Taxonomy" id="48"/>
    <lineage>
        <taxon>Bacteria</taxon>
        <taxon>Pseudomonadati</taxon>
        <taxon>Myxococcota</taxon>
        <taxon>Myxococcia</taxon>
        <taxon>Myxococcales</taxon>
        <taxon>Cystobacterineae</taxon>
        <taxon>Archangiaceae</taxon>
        <taxon>Archangium</taxon>
    </lineage>
</organism>
<keyword evidence="2" id="KW-0378">Hydrolase</keyword>
<dbReference type="EMBL" id="QFQP01000023">
    <property type="protein sequence ID" value="PZR08884.1"/>
    <property type="molecule type" value="Genomic_DNA"/>
</dbReference>
<keyword evidence="2" id="KW-0540">Nuclease</keyword>
<proteinExistence type="predicted"/>
<dbReference type="Gene3D" id="3.60.10.10">
    <property type="entry name" value="Endonuclease/exonuclease/phosphatase"/>
    <property type="match status" value="1"/>
</dbReference>
<evidence type="ECO:0000259" key="1">
    <source>
        <dbReference type="Pfam" id="PF03372"/>
    </source>
</evidence>
<comment type="caution">
    <text evidence="2">The sequence shown here is derived from an EMBL/GenBank/DDBJ whole genome shotgun (WGS) entry which is preliminary data.</text>
</comment>
<dbReference type="GO" id="GO:0004519">
    <property type="term" value="F:endonuclease activity"/>
    <property type="evidence" value="ECO:0007669"/>
    <property type="project" value="UniProtKB-KW"/>
</dbReference>
<feature type="domain" description="Endonuclease/exonuclease/phosphatase" evidence="1">
    <location>
        <begin position="28"/>
        <end position="301"/>
    </location>
</feature>
<dbReference type="SUPFAM" id="SSF56219">
    <property type="entry name" value="DNase I-like"/>
    <property type="match status" value="1"/>
</dbReference>
<sequence>MDRRHSKVPRCCARVAGHYDSRRPVRLVTYNVRYFGHGLKGLASTAGSKARISDAIASLAPLPELIALQEVEDRSFRAGVAHRKGHASERQLDAFMRHLSSAFHQRGLVMPYSAWYFPAHVYGVGAFRLYTTGLAVLVNMQKLHAINGHGAAAQHITHVVSEKLRKVKQTRIAAHLHLEDVHGKKFHLFNTHLSLPTFWAREFWSQPAKMGFGMNQLAEAKSIAEYAKATAKGDPYLVVGDFNTAPGTPVYQQLTRGSGLTGAQEFLKQIDPQNPKGFATAGFMHLRMHLDHVFGSGVEFTDLNDTRSFGDVHNRFSGLSDHTPIIAGFEPH</sequence>